<feature type="transmembrane region" description="Helical" evidence="13">
    <location>
        <begin position="79"/>
        <end position="103"/>
    </location>
</feature>
<evidence type="ECO:0000256" key="11">
    <source>
        <dbReference type="ARBA" id="ARBA00023136"/>
    </source>
</evidence>
<evidence type="ECO:0000256" key="2">
    <source>
        <dbReference type="ARBA" id="ARBA00004651"/>
    </source>
</evidence>
<evidence type="ECO:0000256" key="12">
    <source>
        <dbReference type="ARBA" id="ARBA00031636"/>
    </source>
</evidence>
<sequence length="475" mass="51660">MKQIRHRTGAVTEMEQTTAKKNKYEIDMCNGTIMDKLISFSLPLMLSGILQLMFNAVDIIVVGRFSGSQALAAVGSTSALINVFTNLFIGISLGANVLTARFYAAGREKEVSETVHTAITLALVSGIIMALVGLVFSKGALALMGTPDDVIGLSALYMRIYFLGMPFFMLYNYGAAILRAVGDTKRPLLFLMIAGVINACLNMVLVIVFKLGVAGVAIATVISQMISCVLVLRCLCRSESSYRLRFSELGMKGYYLKQIFSVGVPAGIQSTVINFSNVLLQSSVNSFGSTAMAGYTAANNLLGFLYVSVNSITQACMSFTSQNYGVGKLKRMDRVLADCMILSVVVAVVLGCICYGFGPEILQIYTEDAEVIACGMEILAYTTITYFLCGWMDLFPGALRGMGYSAVPMVLSVIGTVGTRVVWIFGIFPYHRSLAILFISYPASWIITIVLQVICFYFVRRRVHRRSQALAGQEA</sequence>
<reference evidence="14 15" key="1">
    <citation type="journal article" date="2015" name="Genome Announc.">
        <title>Complete genome sequence of the human gut symbiont Roseburia hominis.</title>
        <authorList>
            <person name="Travis A.J."/>
            <person name="Kelly D."/>
            <person name="Flint H.J."/>
            <person name="Aminov R.I."/>
        </authorList>
    </citation>
    <scope>NUCLEOTIDE SEQUENCE [LARGE SCALE GENOMIC DNA]</scope>
    <source>
        <strain evidence="15">DSM 16839 / JCM 17582 / NCIMB 14029 / A2-183</strain>
    </source>
</reference>
<evidence type="ECO:0000256" key="8">
    <source>
        <dbReference type="ARBA" id="ARBA00022692"/>
    </source>
</evidence>
<protein>
    <recommendedName>
        <fullName evidence="4">Probable multidrug resistance protein NorM</fullName>
    </recommendedName>
    <alternativeName>
        <fullName evidence="12">Multidrug-efflux transporter</fullName>
    </alternativeName>
</protein>
<dbReference type="GeneID" id="93724306"/>
<evidence type="ECO:0000256" key="7">
    <source>
        <dbReference type="ARBA" id="ARBA00022475"/>
    </source>
</evidence>
<dbReference type="InterPro" id="IPR048279">
    <property type="entry name" value="MdtK-like"/>
</dbReference>
<keyword evidence="5" id="KW-0813">Transport</keyword>
<dbReference type="CDD" id="cd13138">
    <property type="entry name" value="MATE_yoeA_like"/>
    <property type="match status" value="1"/>
</dbReference>
<comment type="subcellular location">
    <subcellularLocation>
        <location evidence="2">Cell membrane</location>
        <topology evidence="2">Multi-pass membrane protein</topology>
    </subcellularLocation>
</comment>
<dbReference type="InterPro" id="IPR050222">
    <property type="entry name" value="MATE_MdtK"/>
</dbReference>
<gene>
    <name evidence="14" type="ordered locus">RHOM_12920</name>
</gene>
<dbReference type="STRING" id="585394.RHOM_12920"/>
<keyword evidence="15" id="KW-1185">Reference proteome</keyword>
<dbReference type="EMBL" id="CP003040">
    <property type="protein sequence ID" value="AEN97692.1"/>
    <property type="molecule type" value="Genomic_DNA"/>
</dbReference>
<evidence type="ECO:0000256" key="3">
    <source>
        <dbReference type="ARBA" id="ARBA00010199"/>
    </source>
</evidence>
<dbReference type="RefSeq" id="WP_014080698.1">
    <property type="nucleotide sequence ID" value="NC_015977.1"/>
</dbReference>
<dbReference type="GO" id="GO:0042910">
    <property type="term" value="F:xenobiotic transmembrane transporter activity"/>
    <property type="evidence" value="ECO:0007669"/>
    <property type="project" value="InterPro"/>
</dbReference>
<feature type="transmembrane region" description="Helical" evidence="13">
    <location>
        <begin position="434"/>
        <end position="459"/>
    </location>
</feature>
<feature type="transmembrane region" description="Helical" evidence="13">
    <location>
        <begin position="215"/>
        <end position="236"/>
    </location>
</feature>
<comment type="function">
    <text evidence="1">Multidrug efflux pump.</text>
</comment>
<feature type="transmembrane region" description="Helical" evidence="13">
    <location>
        <begin position="335"/>
        <end position="358"/>
    </location>
</feature>
<dbReference type="GO" id="GO:0005886">
    <property type="term" value="C:plasma membrane"/>
    <property type="evidence" value="ECO:0007669"/>
    <property type="project" value="UniProtKB-SubCell"/>
</dbReference>
<feature type="transmembrane region" description="Helical" evidence="13">
    <location>
        <begin position="378"/>
        <end position="399"/>
    </location>
</feature>
<comment type="similarity">
    <text evidence="3">Belongs to the multi antimicrobial extrusion (MATE) (TC 2.A.66.1) family.</text>
</comment>
<evidence type="ECO:0000256" key="10">
    <source>
        <dbReference type="ARBA" id="ARBA00023065"/>
    </source>
</evidence>
<evidence type="ECO:0000256" key="6">
    <source>
        <dbReference type="ARBA" id="ARBA00022449"/>
    </source>
</evidence>
<keyword evidence="6" id="KW-0050">Antiport</keyword>
<evidence type="ECO:0000256" key="4">
    <source>
        <dbReference type="ARBA" id="ARBA00020268"/>
    </source>
</evidence>
<dbReference type="AlphaFoldDB" id="G2T487"/>
<dbReference type="eggNOG" id="COG0534">
    <property type="taxonomic scope" value="Bacteria"/>
</dbReference>
<evidence type="ECO:0000256" key="1">
    <source>
        <dbReference type="ARBA" id="ARBA00003408"/>
    </source>
</evidence>
<feature type="transmembrane region" description="Helical" evidence="13">
    <location>
        <begin position="188"/>
        <end position="209"/>
    </location>
</feature>
<evidence type="ECO:0000313" key="14">
    <source>
        <dbReference type="EMBL" id="AEN97692.1"/>
    </source>
</evidence>
<name>G2T487_ROSHA</name>
<dbReference type="KEGG" id="rho:RHOM_12920"/>
<dbReference type="PIRSF" id="PIRSF006603">
    <property type="entry name" value="DinF"/>
    <property type="match status" value="1"/>
</dbReference>
<keyword evidence="9 13" id="KW-1133">Transmembrane helix</keyword>
<evidence type="ECO:0000313" key="15">
    <source>
        <dbReference type="Proteomes" id="UP000008178"/>
    </source>
</evidence>
<dbReference type="Proteomes" id="UP000008178">
    <property type="component" value="Chromosome"/>
</dbReference>
<feature type="transmembrane region" description="Helical" evidence="13">
    <location>
        <begin position="44"/>
        <end position="67"/>
    </location>
</feature>
<evidence type="ECO:0000256" key="9">
    <source>
        <dbReference type="ARBA" id="ARBA00022989"/>
    </source>
</evidence>
<dbReference type="InterPro" id="IPR002528">
    <property type="entry name" value="MATE_fam"/>
</dbReference>
<feature type="transmembrane region" description="Helical" evidence="13">
    <location>
        <begin position="156"/>
        <end position="176"/>
    </location>
</feature>
<feature type="transmembrane region" description="Helical" evidence="13">
    <location>
        <begin position="115"/>
        <end position="136"/>
    </location>
</feature>
<keyword evidence="11 13" id="KW-0472">Membrane</keyword>
<accession>G2T487</accession>
<dbReference type="GO" id="GO:0006811">
    <property type="term" value="P:monoatomic ion transport"/>
    <property type="evidence" value="ECO:0007669"/>
    <property type="project" value="UniProtKB-KW"/>
</dbReference>
<evidence type="ECO:0000256" key="5">
    <source>
        <dbReference type="ARBA" id="ARBA00022448"/>
    </source>
</evidence>
<keyword evidence="10" id="KW-0406">Ion transport</keyword>
<keyword evidence="7" id="KW-1003">Cell membrane</keyword>
<keyword evidence="8 13" id="KW-0812">Transmembrane</keyword>
<dbReference type="Pfam" id="PF01554">
    <property type="entry name" value="MatE"/>
    <property type="match status" value="2"/>
</dbReference>
<evidence type="ECO:0000256" key="13">
    <source>
        <dbReference type="SAM" id="Phobius"/>
    </source>
</evidence>
<dbReference type="PANTHER" id="PTHR43298">
    <property type="entry name" value="MULTIDRUG RESISTANCE PROTEIN NORM-RELATED"/>
    <property type="match status" value="1"/>
</dbReference>
<dbReference type="NCBIfam" id="TIGR00797">
    <property type="entry name" value="matE"/>
    <property type="match status" value="1"/>
</dbReference>
<dbReference type="PANTHER" id="PTHR43298:SF2">
    <property type="entry name" value="FMN_FAD EXPORTER YEEO-RELATED"/>
    <property type="match status" value="1"/>
</dbReference>
<dbReference type="GO" id="GO:0015297">
    <property type="term" value="F:antiporter activity"/>
    <property type="evidence" value="ECO:0007669"/>
    <property type="project" value="UniProtKB-KW"/>
</dbReference>
<dbReference type="HOGENOM" id="CLU_012893_5_0_9"/>
<proteinExistence type="inferred from homology"/>
<feature type="transmembrane region" description="Helical" evidence="13">
    <location>
        <begin position="406"/>
        <end position="428"/>
    </location>
</feature>
<organism evidence="14 15">
    <name type="scientific">Roseburia hominis (strain DSM 16839 / JCM 17582 / NCIMB 14029 / A2-183)</name>
    <dbReference type="NCBI Taxonomy" id="585394"/>
    <lineage>
        <taxon>Bacteria</taxon>
        <taxon>Bacillati</taxon>
        <taxon>Bacillota</taxon>
        <taxon>Clostridia</taxon>
        <taxon>Lachnospirales</taxon>
        <taxon>Lachnospiraceae</taxon>
        <taxon>Roseburia</taxon>
    </lineage>
</organism>